<dbReference type="AlphaFoldDB" id="A0A0D0RNG1"/>
<reference evidence="2 3" key="1">
    <citation type="submission" date="2018-06" db="EMBL/GenBank/DDBJ databases">
        <authorList>
            <consortium name="Pathogen Informatics"/>
            <person name="Doyle S."/>
        </authorList>
    </citation>
    <scope>NUCLEOTIDE SEQUENCE [LARGE SCALE GENOMIC DNA]</scope>
    <source>
        <strain evidence="2 3">NCTC12195</strain>
    </source>
</reference>
<dbReference type="STRING" id="1293.SH09_03885"/>
<name>A0A0D0RNG1_STAGA</name>
<dbReference type="EMBL" id="BKAX01000003">
    <property type="protein sequence ID" value="GEQ05529.1"/>
    <property type="molecule type" value="Genomic_DNA"/>
</dbReference>
<reference evidence="1 4" key="2">
    <citation type="submission" date="2019-07" db="EMBL/GenBank/DDBJ databases">
        <title>Whole genome shotgun sequence of Staphylococcus gallinarum NBRC 109767.</title>
        <authorList>
            <person name="Hosoyama A."/>
            <person name="Uohara A."/>
            <person name="Ohji S."/>
            <person name="Ichikawa N."/>
        </authorList>
    </citation>
    <scope>NUCLEOTIDE SEQUENCE [LARGE SCALE GENOMIC DNA]</scope>
    <source>
        <strain evidence="1 4">NBRC 109767</strain>
    </source>
</reference>
<accession>A0A0D0RNG1</accession>
<protein>
    <recommendedName>
        <fullName evidence="5">Phage protein</fullName>
    </recommendedName>
</protein>
<gene>
    <name evidence="2" type="ORF">NCTC12195_03252</name>
    <name evidence="1" type="ORF">SGA02_13570</name>
</gene>
<dbReference type="Proteomes" id="UP000255277">
    <property type="component" value="Unassembled WGS sequence"/>
</dbReference>
<dbReference type="RefSeq" id="WP_042738320.1">
    <property type="nucleotide sequence ID" value="NZ_BKAX01000003.1"/>
</dbReference>
<sequence>MNKIQSKLLEDGRTFEFENDGEEQALYIPTDNVEIAIIKTKLGYRLSIPSDKPFEPPKHFIYATEDEVLNKLGY</sequence>
<evidence type="ECO:0000313" key="2">
    <source>
        <dbReference type="EMBL" id="SUM33783.1"/>
    </source>
</evidence>
<dbReference type="EMBL" id="UHDK01000001">
    <property type="protein sequence ID" value="SUM33783.1"/>
    <property type="molecule type" value="Genomic_DNA"/>
</dbReference>
<evidence type="ECO:0000313" key="3">
    <source>
        <dbReference type="Proteomes" id="UP000255277"/>
    </source>
</evidence>
<evidence type="ECO:0000313" key="1">
    <source>
        <dbReference type="EMBL" id="GEQ05529.1"/>
    </source>
</evidence>
<proteinExistence type="predicted"/>
<evidence type="ECO:0008006" key="5">
    <source>
        <dbReference type="Google" id="ProtNLM"/>
    </source>
</evidence>
<organism evidence="2 3">
    <name type="scientific">Staphylococcus gallinarum</name>
    <dbReference type="NCBI Taxonomy" id="1293"/>
    <lineage>
        <taxon>Bacteria</taxon>
        <taxon>Bacillati</taxon>
        <taxon>Bacillota</taxon>
        <taxon>Bacilli</taxon>
        <taxon>Bacillales</taxon>
        <taxon>Staphylococcaceae</taxon>
        <taxon>Staphylococcus</taxon>
    </lineage>
</organism>
<evidence type="ECO:0000313" key="4">
    <source>
        <dbReference type="Proteomes" id="UP000321057"/>
    </source>
</evidence>
<keyword evidence="4" id="KW-1185">Reference proteome</keyword>
<dbReference type="Proteomes" id="UP000321057">
    <property type="component" value="Unassembled WGS sequence"/>
</dbReference>